<dbReference type="STRING" id="1111454.HMPREF1250_1905"/>
<keyword evidence="2 3" id="KW-0413">Isomerase</keyword>
<dbReference type="PANTHER" id="PTHR21198:SF7">
    <property type="entry name" value="ASPARTATE-GLUTAMATE RACEMASE FAMILY"/>
    <property type="match status" value="1"/>
</dbReference>
<dbReference type="RefSeq" id="WP_023053920.1">
    <property type="nucleotide sequence ID" value="NZ_AWXA01000041.1"/>
</dbReference>
<comment type="similarity">
    <text evidence="1">Belongs to the aspartate/glutamate racemases family.</text>
</comment>
<dbReference type="AlphaFoldDB" id="U7UH02"/>
<name>U7UH02_9FIRM</name>
<dbReference type="Pfam" id="PF01177">
    <property type="entry name" value="Asp_Glu_race"/>
    <property type="match status" value="1"/>
</dbReference>
<gene>
    <name evidence="3" type="ORF">HMPREF1250_1905</name>
</gene>
<dbReference type="eggNOG" id="COG1794">
    <property type="taxonomic scope" value="Bacteria"/>
</dbReference>
<dbReference type="Proteomes" id="UP000017090">
    <property type="component" value="Unassembled WGS sequence"/>
</dbReference>
<dbReference type="InterPro" id="IPR001920">
    <property type="entry name" value="Asp/Glu_race"/>
</dbReference>
<evidence type="ECO:0000313" key="4">
    <source>
        <dbReference type="Proteomes" id="UP000017090"/>
    </source>
</evidence>
<sequence length="240" mass="26384">MNKLGLIGGIGPESTVLYYKEIVSAVQQAEGRPFFPNLTIESLNVFKILSYCSTKDYYGLIDYVGKGIANLAGAGADFAALTGNTPHLVFDELQRRSPIPLVSSVEVTCQAAVAAGMKQVALLGMIFTMEEDFFKAPFRRHGIRVVIPTAEERGFMKEAIEKELEFGIVREETQAKLGDIARRLARQEGTEAVILGCTELPLAFKDVSSPVPYLDTMRLHIAELVRQILAAESLKKTVEE</sequence>
<reference evidence="3 4" key="1">
    <citation type="submission" date="2013-09" db="EMBL/GenBank/DDBJ databases">
        <authorList>
            <person name="Durkin A.S."/>
            <person name="Haft D.R."/>
            <person name="McCorrison J."/>
            <person name="Torralba M."/>
            <person name="Gillis M."/>
            <person name="Haft D.H."/>
            <person name="Methe B."/>
            <person name="Sutton G."/>
            <person name="Nelson K.E."/>
        </authorList>
    </citation>
    <scope>NUCLEOTIDE SEQUENCE [LARGE SCALE GENOMIC DNA]</scope>
    <source>
        <strain evidence="3 4">BV3C16-1</strain>
    </source>
</reference>
<dbReference type="EMBL" id="AWXA01000041">
    <property type="protein sequence ID" value="ERT58621.1"/>
    <property type="molecule type" value="Genomic_DNA"/>
</dbReference>
<dbReference type="SUPFAM" id="SSF53681">
    <property type="entry name" value="Aspartate/glutamate racemase"/>
    <property type="match status" value="2"/>
</dbReference>
<dbReference type="PATRIC" id="fig|1111454.3.peg.1573"/>
<evidence type="ECO:0000256" key="2">
    <source>
        <dbReference type="ARBA" id="ARBA00023235"/>
    </source>
</evidence>
<dbReference type="PANTHER" id="PTHR21198">
    <property type="entry name" value="GLUTAMATE RACEMASE"/>
    <property type="match status" value="1"/>
</dbReference>
<accession>U7UH02</accession>
<evidence type="ECO:0000313" key="3">
    <source>
        <dbReference type="EMBL" id="ERT58621.1"/>
    </source>
</evidence>
<dbReference type="OrthoDB" id="9803739at2"/>
<dbReference type="InterPro" id="IPR015942">
    <property type="entry name" value="Asp/Glu/hydantoin_racemase"/>
</dbReference>
<dbReference type="Gene3D" id="3.40.50.1860">
    <property type="match status" value="2"/>
</dbReference>
<dbReference type="EC" id="5.1.1.13" evidence="3"/>
<organism evidence="3 4">
    <name type="scientific">Megasphaera vaginalis</name>
    <name type="common">ex Srinivasan et al. 2021</name>
    <dbReference type="NCBI Taxonomy" id="1111454"/>
    <lineage>
        <taxon>Bacteria</taxon>
        <taxon>Bacillati</taxon>
        <taxon>Bacillota</taxon>
        <taxon>Negativicutes</taxon>
        <taxon>Veillonellales</taxon>
        <taxon>Veillonellaceae</taxon>
        <taxon>Megasphaera</taxon>
    </lineage>
</organism>
<dbReference type="GO" id="GO:0047689">
    <property type="term" value="F:aspartate racemase activity"/>
    <property type="evidence" value="ECO:0007669"/>
    <property type="project" value="UniProtKB-EC"/>
</dbReference>
<dbReference type="InterPro" id="IPR004380">
    <property type="entry name" value="Asp_race"/>
</dbReference>
<comment type="caution">
    <text evidence="3">The sequence shown here is derived from an EMBL/GenBank/DDBJ whole genome shotgun (WGS) entry which is preliminary data.</text>
</comment>
<evidence type="ECO:0000256" key="1">
    <source>
        <dbReference type="ARBA" id="ARBA00007847"/>
    </source>
</evidence>
<protein>
    <submittedName>
        <fullName evidence="3">Aspartate racemase</fullName>
        <ecNumber evidence="3">5.1.1.13</ecNumber>
    </submittedName>
</protein>
<dbReference type="NCBIfam" id="TIGR00035">
    <property type="entry name" value="asp_race"/>
    <property type="match status" value="1"/>
</dbReference>
<proteinExistence type="inferred from homology"/>
<keyword evidence="4" id="KW-1185">Reference proteome</keyword>